<feature type="compositionally biased region" description="Low complexity" evidence="1">
    <location>
        <begin position="11"/>
        <end position="20"/>
    </location>
</feature>
<feature type="compositionally biased region" description="Polar residues" evidence="1">
    <location>
        <begin position="25"/>
        <end position="35"/>
    </location>
</feature>
<name>A0A212FEY5_DANPL</name>
<dbReference type="KEGG" id="dpl:KGM_208430A"/>
<dbReference type="STRING" id="278856.A0A212FEY5"/>
<dbReference type="EMBL" id="AGBW02008884">
    <property type="protein sequence ID" value="OWR52302.1"/>
    <property type="molecule type" value="Genomic_DNA"/>
</dbReference>
<organism evidence="2 3">
    <name type="scientific">Danaus plexippus plexippus</name>
    <dbReference type="NCBI Taxonomy" id="278856"/>
    <lineage>
        <taxon>Eukaryota</taxon>
        <taxon>Metazoa</taxon>
        <taxon>Ecdysozoa</taxon>
        <taxon>Arthropoda</taxon>
        <taxon>Hexapoda</taxon>
        <taxon>Insecta</taxon>
        <taxon>Pterygota</taxon>
        <taxon>Neoptera</taxon>
        <taxon>Endopterygota</taxon>
        <taxon>Lepidoptera</taxon>
        <taxon>Glossata</taxon>
        <taxon>Ditrysia</taxon>
        <taxon>Papilionoidea</taxon>
        <taxon>Nymphalidae</taxon>
        <taxon>Danainae</taxon>
        <taxon>Danaini</taxon>
        <taxon>Danaina</taxon>
        <taxon>Danaus</taxon>
        <taxon>Danaus</taxon>
    </lineage>
</organism>
<dbReference type="SUPFAM" id="SSF101690">
    <property type="entry name" value="PAZ domain"/>
    <property type="match status" value="1"/>
</dbReference>
<feature type="region of interest" description="Disordered" evidence="1">
    <location>
        <begin position="1"/>
        <end position="75"/>
    </location>
</feature>
<dbReference type="Pfam" id="PF23278">
    <property type="entry name" value="Piwi_N"/>
    <property type="match status" value="1"/>
</dbReference>
<comment type="caution">
    <text evidence="2">The sequence shown here is derived from an EMBL/GenBank/DDBJ whole genome shotgun (WGS) entry which is preliminary data.</text>
</comment>
<evidence type="ECO:0000313" key="3">
    <source>
        <dbReference type="Proteomes" id="UP000007151"/>
    </source>
</evidence>
<dbReference type="PANTHER" id="PTHR22891">
    <property type="entry name" value="EUKARYOTIC TRANSLATION INITIATION FACTOR 2C"/>
    <property type="match status" value="1"/>
</dbReference>
<feature type="non-terminal residue" evidence="2">
    <location>
        <position position="384"/>
    </location>
</feature>
<dbReference type="Proteomes" id="UP000007151">
    <property type="component" value="Unassembled WGS sequence"/>
</dbReference>
<protein>
    <submittedName>
        <fullName evidence="2">AGO3 protein</fullName>
    </submittedName>
</protein>
<gene>
    <name evidence="2" type="ORF">KGM_208430A</name>
</gene>
<accession>A0A212FEY5</accession>
<proteinExistence type="predicted"/>
<feature type="compositionally biased region" description="Low complexity" evidence="1">
    <location>
        <begin position="57"/>
        <end position="71"/>
    </location>
</feature>
<dbReference type="eggNOG" id="KOG1042">
    <property type="taxonomic scope" value="Eukaryota"/>
</dbReference>
<dbReference type="AlphaFoldDB" id="A0A212FEY5"/>
<dbReference type="InParanoid" id="A0A212FEY5"/>
<reference evidence="2 3" key="1">
    <citation type="journal article" date="2011" name="Cell">
        <title>The monarch butterfly genome yields insights into long-distance migration.</title>
        <authorList>
            <person name="Zhan S."/>
            <person name="Merlin C."/>
            <person name="Boore J.L."/>
            <person name="Reppert S.M."/>
        </authorList>
    </citation>
    <scope>NUCLEOTIDE SEQUENCE [LARGE SCALE GENOMIC DNA]</scope>
    <source>
        <strain evidence="2">F-2</strain>
    </source>
</reference>
<keyword evidence="3" id="KW-1185">Reference proteome</keyword>
<dbReference type="InterPro" id="IPR036085">
    <property type="entry name" value="PAZ_dom_sf"/>
</dbReference>
<evidence type="ECO:0000313" key="2">
    <source>
        <dbReference type="EMBL" id="OWR52302.1"/>
    </source>
</evidence>
<evidence type="ECO:0000256" key="1">
    <source>
        <dbReference type="SAM" id="MobiDB-lite"/>
    </source>
</evidence>
<sequence length="384" mass="42350">MADAGRGRGRGLALLQALKARMTESPASQEPSQDPSAPPSVAATPNVAVKPNLVPDTASSAAPSNVSSTSTIPGGRGKMAAMLLSKIQKPGVDKPMFSPASDVSPSPSMVGQGVGRGLQLLQNLRKQTSASSTVDSSVENITKGLAASSVSSANLPGGKNKYYSEISQTEPVVMKGESGTPCDLTANFIYLKYKDNSVFEYEVRYEPDQDYKHLRFKLLNEHNHFFQQKAFDGTTLYVPHKLPDEALNLVSTNPYDDSKVNITILYRRPRLLREMIHIYNMLFKHIMRDLNLVRFGRQHYNENAAIQIPQYKLEVCPGYVTAVDEYEGGLMLTLDSTHRVLRTQTVLSLIKETVQTQGAAWKRYISDALIGTSVMTTYNKKLFR</sequence>